<feature type="domain" description="Peptidase M16 C-terminal" evidence="2">
    <location>
        <begin position="182"/>
        <end position="350"/>
    </location>
</feature>
<dbReference type="SUPFAM" id="SSF63411">
    <property type="entry name" value="LuxS/MPP-like metallohydrolase"/>
    <property type="match status" value="2"/>
</dbReference>
<sequence length="422" mass="46881">MQRRFFAEGIDVPQEVFQHTWANGLTLLAESMPHVRSAAISVLVPAGFIHDPDNQLGLVNVLSELIIRGAGERDNRALSLAMDQLGLDRDTSAGTFTFSIFGTTVARNVSKTLELFADIMRRPHLSEDELEPIQDLAVQELQALEDAPDRKLMVELRRRYYPYPLSKDRRGTLSGIENLDIHAIREFYQRFFRAKGAIITVAGNIQWAELKDQVDRLFGDWQTGPEVSVPLGPNQSTRSHIVKETTQTQIAMVFPSVPLSHADYYVAKAAVGVLSGGMSSRLFTEVREKRGLVYSVGASHESLRDRGSIVGYAGTRNERAQETLDVMLEEFGKLAQGIEVDELDRVKAGLKSSLIMAEESTAARARALASDWFSLGRIRSLDEIQQAVQELKPDAIVDYLHRTPLENPSIVTLGPAPLKQTS</sequence>
<dbReference type="KEGG" id="tim:GMBLW1_44080"/>
<dbReference type="EMBL" id="LR593887">
    <property type="protein sequence ID" value="VTS06929.1"/>
    <property type="molecule type" value="Genomic_DNA"/>
</dbReference>
<dbReference type="Pfam" id="PF05193">
    <property type="entry name" value="Peptidase_M16_C"/>
    <property type="match status" value="1"/>
</dbReference>
<gene>
    <name evidence="3" type="ORF">GMBLW1_44080</name>
</gene>
<dbReference type="InterPro" id="IPR050361">
    <property type="entry name" value="MPP/UQCRC_Complex"/>
</dbReference>
<dbReference type="InterPro" id="IPR011765">
    <property type="entry name" value="Pept_M16_N"/>
</dbReference>
<dbReference type="InterPro" id="IPR011249">
    <property type="entry name" value="Metalloenz_LuxS/M16"/>
</dbReference>
<feature type="domain" description="Peptidase M16 N-terminal" evidence="1">
    <location>
        <begin position="28"/>
        <end position="155"/>
    </location>
</feature>
<dbReference type="Proteomes" id="UP000464378">
    <property type="component" value="Chromosome"/>
</dbReference>
<organism evidence="3">
    <name type="scientific">Tuwongella immobilis</name>
    <dbReference type="NCBI Taxonomy" id="692036"/>
    <lineage>
        <taxon>Bacteria</taxon>
        <taxon>Pseudomonadati</taxon>
        <taxon>Planctomycetota</taxon>
        <taxon>Planctomycetia</taxon>
        <taxon>Gemmatales</taxon>
        <taxon>Gemmataceae</taxon>
        <taxon>Tuwongella</taxon>
    </lineage>
</organism>
<dbReference type="PANTHER" id="PTHR11851">
    <property type="entry name" value="METALLOPROTEASE"/>
    <property type="match status" value="1"/>
</dbReference>
<evidence type="ECO:0008006" key="5">
    <source>
        <dbReference type="Google" id="ProtNLM"/>
    </source>
</evidence>
<dbReference type="RefSeq" id="WP_232056314.1">
    <property type="nucleotide sequence ID" value="NZ_LR593887.1"/>
</dbReference>
<dbReference type="InParanoid" id="A0A6C2YV45"/>
<evidence type="ECO:0000313" key="3">
    <source>
        <dbReference type="EMBL" id="VIP04785.1"/>
    </source>
</evidence>
<dbReference type="EMBL" id="LR586016">
    <property type="protein sequence ID" value="VIP04785.1"/>
    <property type="molecule type" value="Genomic_DNA"/>
</dbReference>
<proteinExistence type="predicted"/>
<keyword evidence="4" id="KW-1185">Reference proteome</keyword>
<dbReference type="InterPro" id="IPR007863">
    <property type="entry name" value="Peptidase_M16_C"/>
</dbReference>
<accession>A0A6C2YV45</accession>
<evidence type="ECO:0000259" key="2">
    <source>
        <dbReference type="Pfam" id="PF05193"/>
    </source>
</evidence>
<evidence type="ECO:0000313" key="4">
    <source>
        <dbReference type="Proteomes" id="UP000464378"/>
    </source>
</evidence>
<evidence type="ECO:0000259" key="1">
    <source>
        <dbReference type="Pfam" id="PF00675"/>
    </source>
</evidence>
<dbReference type="Gene3D" id="3.30.830.10">
    <property type="entry name" value="Metalloenzyme, LuxS/M16 peptidase-like"/>
    <property type="match status" value="2"/>
</dbReference>
<dbReference type="Pfam" id="PF00675">
    <property type="entry name" value="Peptidase_M16"/>
    <property type="match status" value="1"/>
</dbReference>
<dbReference type="PANTHER" id="PTHR11851:SF219">
    <property type="entry name" value="HYPOTHETICAL ZINC PROTEASE"/>
    <property type="match status" value="1"/>
</dbReference>
<dbReference type="GO" id="GO:0046872">
    <property type="term" value="F:metal ion binding"/>
    <property type="evidence" value="ECO:0007669"/>
    <property type="project" value="InterPro"/>
</dbReference>
<protein>
    <recommendedName>
        <fullName evidence="5">Peptidase M16 C-terminal domain-containing protein</fullName>
    </recommendedName>
</protein>
<reference evidence="3" key="1">
    <citation type="submission" date="2019-04" db="EMBL/GenBank/DDBJ databases">
        <authorList>
            <consortium name="Science for Life Laboratories"/>
        </authorList>
    </citation>
    <scope>NUCLEOTIDE SEQUENCE</scope>
    <source>
        <strain evidence="3">MBLW1</strain>
    </source>
</reference>
<dbReference type="AlphaFoldDB" id="A0A6C2YV45"/>
<name>A0A6C2YV45_9BACT</name>